<dbReference type="GeneID" id="80880441"/>
<dbReference type="EMBL" id="JARPMG010000010">
    <property type="protein sequence ID" value="KAJ8097723.1"/>
    <property type="molecule type" value="Genomic_DNA"/>
</dbReference>
<feature type="signal peptide" evidence="1">
    <location>
        <begin position="1"/>
        <end position="22"/>
    </location>
</feature>
<proteinExistence type="predicted"/>
<keyword evidence="1" id="KW-0732">Signal</keyword>
<sequence length="204" mass="22657">MKYHLILVLLVTSAIYVPYVACSPIPHDSPICLIKLNKDPDASYNDPNSYWMFTKNYPSAEGWSGERNEQIGLVFYKASVIFQAQAASAKKLAIFDWTQADFGGDPHPVYAHFYNNDGKGDKTVAFATYEGFAYHFIAGRNENPGYPFVSFPYPFPNNDGGGGVTYYTIGSQCVYAEYAWPYSTASAQSMELAGIMVNMDIGPR</sequence>
<reference evidence="2" key="1">
    <citation type="submission" date="2023-03" db="EMBL/GenBank/DDBJ databases">
        <title>Near-Complete genome sequence of Lipomyces tetrasporous NRRL Y-64009, an oleaginous yeast capable of growing on lignocellulosic hydrolysates.</title>
        <authorList>
            <consortium name="Lawrence Berkeley National Laboratory"/>
            <person name="Jagtap S.S."/>
            <person name="Liu J.-J."/>
            <person name="Walukiewicz H.E."/>
            <person name="Pangilinan J."/>
            <person name="Lipzen A."/>
            <person name="Ahrendt S."/>
            <person name="Koriabine M."/>
            <person name="Cobaugh K."/>
            <person name="Salamov A."/>
            <person name="Yoshinaga Y."/>
            <person name="Ng V."/>
            <person name="Daum C."/>
            <person name="Grigoriev I.V."/>
            <person name="Slininger P.J."/>
            <person name="Dien B.S."/>
            <person name="Jin Y.-S."/>
            <person name="Rao C.V."/>
        </authorList>
    </citation>
    <scope>NUCLEOTIDE SEQUENCE</scope>
    <source>
        <strain evidence="2">NRRL Y-64009</strain>
    </source>
</reference>
<dbReference type="Proteomes" id="UP001217417">
    <property type="component" value="Unassembled WGS sequence"/>
</dbReference>
<evidence type="ECO:0000313" key="2">
    <source>
        <dbReference type="EMBL" id="KAJ8097723.1"/>
    </source>
</evidence>
<protein>
    <submittedName>
        <fullName evidence="2">Uncharacterized protein</fullName>
    </submittedName>
</protein>
<evidence type="ECO:0000313" key="3">
    <source>
        <dbReference type="Proteomes" id="UP001217417"/>
    </source>
</evidence>
<feature type="chain" id="PRO_5042031404" evidence="1">
    <location>
        <begin position="23"/>
        <end position="204"/>
    </location>
</feature>
<keyword evidence="3" id="KW-1185">Reference proteome</keyword>
<dbReference type="RefSeq" id="XP_056041173.1">
    <property type="nucleotide sequence ID" value="XM_056185275.1"/>
</dbReference>
<name>A0AAD7QM47_9ASCO</name>
<gene>
    <name evidence="2" type="ORF">POJ06DRAFT_20248</name>
</gene>
<evidence type="ECO:0000256" key="1">
    <source>
        <dbReference type="SAM" id="SignalP"/>
    </source>
</evidence>
<comment type="caution">
    <text evidence="2">The sequence shown here is derived from an EMBL/GenBank/DDBJ whole genome shotgun (WGS) entry which is preliminary data.</text>
</comment>
<organism evidence="2 3">
    <name type="scientific">Lipomyces tetrasporus</name>
    <dbReference type="NCBI Taxonomy" id="54092"/>
    <lineage>
        <taxon>Eukaryota</taxon>
        <taxon>Fungi</taxon>
        <taxon>Dikarya</taxon>
        <taxon>Ascomycota</taxon>
        <taxon>Saccharomycotina</taxon>
        <taxon>Lipomycetes</taxon>
        <taxon>Lipomycetales</taxon>
        <taxon>Lipomycetaceae</taxon>
        <taxon>Lipomyces</taxon>
    </lineage>
</organism>
<dbReference type="AlphaFoldDB" id="A0AAD7QM47"/>
<accession>A0AAD7QM47</accession>